<dbReference type="PROSITE" id="PS51257">
    <property type="entry name" value="PROKAR_LIPOPROTEIN"/>
    <property type="match status" value="1"/>
</dbReference>
<dbReference type="SMART" id="SM00854">
    <property type="entry name" value="PGA_cap"/>
    <property type="match status" value="1"/>
</dbReference>
<dbReference type="PANTHER" id="PTHR33393">
    <property type="entry name" value="POLYGLUTAMINE SYNTHESIS ACCESSORY PROTEIN RV0574C-RELATED"/>
    <property type="match status" value="1"/>
</dbReference>
<sequence length="420" mass="48151">MKKRFIVMMLLFALLLSGCYIFEEGNEIIGVDTKYETNIETDKESIDTTDEETIKEEESRQEIIETETEEEVIHEARLKLLGDVFPHKTEIRYAKAMAGGNGYDFNYGFELIKDFMSDADLTVLNNEFTSNPNWEISAYPTFNIPPAIFEALKNAGVDAVSTANNHCMDTRFEGIDSTIDYLDQYGIKHTGTQKDSSEPYLIMDVNGIKVGMLSYAEQLNGFESIVKTEEQKAKINMLVPEEIKKDIENIRAEGAEFVFVYPHWGNEYESYPRQDQIKLARNMIEWGADLVIGNHPHVVQPKEKYVTSDGRIGHIYYALGNVFSNQNYNSLGDWRTEQGLAVEVKIRKSSRDNKVEFVELIDHPIWTMNRPDEYGKRTRVYLISDFINGGPKSDEALSEELERMEKANRMTLDVLSKTVE</sequence>
<protein>
    <recommendedName>
        <fullName evidence="2">Capsule synthesis protein CapA domain-containing protein</fullName>
    </recommendedName>
</protein>
<organism evidence="3 4">
    <name type="scientific">Helcococcus kunzii ATCC 51366</name>
    <dbReference type="NCBI Taxonomy" id="883114"/>
    <lineage>
        <taxon>Bacteria</taxon>
        <taxon>Bacillati</taxon>
        <taxon>Bacillota</taxon>
        <taxon>Tissierellia</taxon>
        <taxon>Tissierellales</taxon>
        <taxon>Peptoniphilaceae</taxon>
        <taxon>Helcococcus</taxon>
    </lineage>
</organism>
<dbReference type="InterPro" id="IPR029052">
    <property type="entry name" value="Metallo-depent_PP-like"/>
</dbReference>
<dbReference type="SUPFAM" id="SSF56300">
    <property type="entry name" value="Metallo-dependent phosphatases"/>
    <property type="match status" value="1"/>
</dbReference>
<dbReference type="HOGENOM" id="CLU_038823_0_1_9"/>
<name>H3NQK1_9FIRM</name>
<feature type="domain" description="Capsule synthesis protein CapA" evidence="2">
    <location>
        <begin position="77"/>
        <end position="326"/>
    </location>
</feature>
<dbReference type="RefSeq" id="WP_005399127.1">
    <property type="nucleotide sequence ID" value="NZ_JH601088.1"/>
</dbReference>
<evidence type="ECO:0000313" key="3">
    <source>
        <dbReference type="EMBL" id="EHR32331.1"/>
    </source>
</evidence>
<dbReference type="EMBL" id="AGEI01000029">
    <property type="protein sequence ID" value="EHR32331.1"/>
    <property type="molecule type" value="Genomic_DNA"/>
</dbReference>
<dbReference type="GeneID" id="96999554"/>
<dbReference type="CDD" id="cd07381">
    <property type="entry name" value="MPP_CapA"/>
    <property type="match status" value="1"/>
</dbReference>
<evidence type="ECO:0000313" key="4">
    <source>
        <dbReference type="Proteomes" id="UP000004191"/>
    </source>
</evidence>
<evidence type="ECO:0000256" key="1">
    <source>
        <dbReference type="ARBA" id="ARBA00005662"/>
    </source>
</evidence>
<evidence type="ECO:0000259" key="2">
    <source>
        <dbReference type="SMART" id="SM00854"/>
    </source>
</evidence>
<proteinExistence type="inferred from homology"/>
<comment type="caution">
    <text evidence="3">The sequence shown here is derived from an EMBL/GenBank/DDBJ whole genome shotgun (WGS) entry which is preliminary data.</text>
</comment>
<dbReference type="InterPro" id="IPR052169">
    <property type="entry name" value="CW_Biosynth-Accessory"/>
</dbReference>
<dbReference type="AlphaFoldDB" id="H3NQK1"/>
<dbReference type="InterPro" id="IPR019079">
    <property type="entry name" value="Capsule_synth_CapA"/>
</dbReference>
<gene>
    <name evidence="3" type="ORF">HMPREF9709_01612</name>
</gene>
<keyword evidence="4" id="KW-1185">Reference proteome</keyword>
<reference evidence="3 4" key="1">
    <citation type="submission" date="2012-01" db="EMBL/GenBank/DDBJ databases">
        <title>The Genome Sequence of Helcococcus kunzii ATCC 51366.</title>
        <authorList>
            <consortium name="The Broad Institute Genome Sequencing Platform"/>
            <person name="Earl A."/>
            <person name="Ward D."/>
            <person name="Feldgarden M."/>
            <person name="Gevers D."/>
            <person name="Huys G."/>
            <person name="Young S.K."/>
            <person name="Zeng Q."/>
            <person name="Gargeya S."/>
            <person name="Fitzgerald M."/>
            <person name="Haas B."/>
            <person name="Abouelleil A."/>
            <person name="Alvarado L."/>
            <person name="Arachchi H.M."/>
            <person name="Berlin A."/>
            <person name="Chapman S.B."/>
            <person name="Gearin G."/>
            <person name="Goldberg J."/>
            <person name="Griggs A."/>
            <person name="Gujja S."/>
            <person name="Hansen M."/>
            <person name="Heiman D."/>
            <person name="Howarth C."/>
            <person name="Larimer J."/>
            <person name="Lui A."/>
            <person name="MacDonald P.J.P."/>
            <person name="McCowen C."/>
            <person name="Montmayeur A."/>
            <person name="Murphy C."/>
            <person name="Neiman D."/>
            <person name="Pearson M."/>
            <person name="Priest M."/>
            <person name="Roberts A."/>
            <person name="Saif S."/>
            <person name="Shea T."/>
            <person name="Sisk P."/>
            <person name="Stolte C."/>
            <person name="Sykes S."/>
            <person name="Wortman J."/>
            <person name="Nusbaum C."/>
            <person name="Birren B."/>
        </authorList>
    </citation>
    <scope>NUCLEOTIDE SEQUENCE [LARGE SCALE GENOMIC DNA]</scope>
    <source>
        <strain evidence="3 4">ATCC 51366</strain>
    </source>
</reference>
<dbReference type="PANTHER" id="PTHR33393:SF12">
    <property type="entry name" value="CAPSULE BIOSYNTHESIS PROTEIN CAPA"/>
    <property type="match status" value="1"/>
</dbReference>
<dbReference type="PATRIC" id="fig|883114.3.peg.1609"/>
<dbReference type="Proteomes" id="UP000004191">
    <property type="component" value="Unassembled WGS sequence"/>
</dbReference>
<dbReference type="STRING" id="883114.HMPREF9709_01612"/>
<comment type="similarity">
    <text evidence="1">Belongs to the CapA family.</text>
</comment>
<dbReference type="Pfam" id="PF09587">
    <property type="entry name" value="PGA_cap"/>
    <property type="match status" value="1"/>
</dbReference>
<dbReference type="Gene3D" id="3.60.21.10">
    <property type="match status" value="1"/>
</dbReference>
<dbReference type="eggNOG" id="COG2843">
    <property type="taxonomic scope" value="Bacteria"/>
</dbReference>
<accession>H3NQK1</accession>